<reference evidence="2 3" key="1">
    <citation type="submission" date="2017-05" db="EMBL/GenBank/DDBJ databases">
        <title>The Genome Sequence of Enterococcus mundtii 6B1_DIV0119.</title>
        <authorList>
            <consortium name="The Broad Institute Genomics Platform"/>
            <consortium name="The Broad Institute Genomic Center for Infectious Diseases"/>
            <person name="Earl A."/>
            <person name="Manson A."/>
            <person name="Schwartman J."/>
            <person name="Gilmore M."/>
            <person name="Abouelleil A."/>
            <person name="Cao P."/>
            <person name="Chapman S."/>
            <person name="Cusick C."/>
            <person name="Shea T."/>
            <person name="Young S."/>
            <person name="Neafsey D."/>
            <person name="Nusbaum C."/>
            <person name="Birren B."/>
        </authorList>
    </citation>
    <scope>NUCLEOTIDE SEQUENCE [LARGE SCALE GENOMIC DNA]</scope>
    <source>
        <strain evidence="2 3">6B1_DIV0119</strain>
    </source>
</reference>
<keyword evidence="1" id="KW-1133">Transmembrane helix</keyword>
<comment type="caution">
    <text evidence="2">The sequence shown here is derived from an EMBL/GenBank/DDBJ whole genome shotgun (WGS) entry which is preliminary data.</text>
</comment>
<dbReference type="AlphaFoldDB" id="A0A242KUF1"/>
<protein>
    <recommendedName>
        <fullName evidence="4">PrgI family protein</fullName>
    </recommendedName>
</protein>
<organism evidence="2 3">
    <name type="scientific">Enterococcus mundtii</name>
    <dbReference type="NCBI Taxonomy" id="53346"/>
    <lineage>
        <taxon>Bacteria</taxon>
        <taxon>Bacillati</taxon>
        <taxon>Bacillota</taxon>
        <taxon>Bacilli</taxon>
        <taxon>Lactobacillales</taxon>
        <taxon>Enterococcaceae</taxon>
        <taxon>Enterococcus</taxon>
    </lineage>
</organism>
<dbReference type="Proteomes" id="UP000195024">
    <property type="component" value="Unassembled WGS sequence"/>
</dbReference>
<feature type="transmembrane region" description="Helical" evidence="1">
    <location>
        <begin position="54"/>
        <end position="72"/>
    </location>
</feature>
<keyword evidence="1" id="KW-0472">Membrane</keyword>
<evidence type="ECO:0008006" key="4">
    <source>
        <dbReference type="Google" id="ProtNLM"/>
    </source>
</evidence>
<name>A0A242KUF1_ENTMU</name>
<proteinExistence type="predicted"/>
<sequence length="116" mass="13388">MAVEVRVPKDIKEYKEKIILGMSMKQLVSVSIAIGINILISVVFIGFLGYSMEIVSWMMILSSIPVVAFGWLKKDGLSFQKFLYYFFHYHLLPGKRYKLQQINTSEELNETNEEAC</sequence>
<dbReference type="InterPro" id="IPR024414">
    <property type="entry name" value="Uncharacterised_PrgI"/>
</dbReference>
<feature type="transmembrane region" description="Helical" evidence="1">
    <location>
        <begin position="27"/>
        <end position="48"/>
    </location>
</feature>
<gene>
    <name evidence="2" type="ORF">A5802_003019</name>
</gene>
<dbReference type="EMBL" id="NGMS01000004">
    <property type="protein sequence ID" value="OTP24864.1"/>
    <property type="molecule type" value="Genomic_DNA"/>
</dbReference>
<dbReference type="RefSeq" id="WP_086335548.1">
    <property type="nucleotide sequence ID" value="NZ_NGMS01000004.1"/>
</dbReference>
<evidence type="ECO:0000256" key="1">
    <source>
        <dbReference type="SAM" id="Phobius"/>
    </source>
</evidence>
<accession>A0A242KUF1</accession>
<evidence type="ECO:0000313" key="3">
    <source>
        <dbReference type="Proteomes" id="UP000195024"/>
    </source>
</evidence>
<dbReference type="Pfam" id="PF12666">
    <property type="entry name" value="PrgI"/>
    <property type="match status" value="1"/>
</dbReference>
<keyword evidence="1" id="KW-0812">Transmembrane</keyword>
<evidence type="ECO:0000313" key="2">
    <source>
        <dbReference type="EMBL" id="OTP24864.1"/>
    </source>
</evidence>